<dbReference type="EMBL" id="JJMU01000032">
    <property type="protein sequence ID" value="KGE13958.1"/>
    <property type="molecule type" value="Genomic_DNA"/>
</dbReference>
<dbReference type="InterPro" id="IPR011990">
    <property type="entry name" value="TPR-like_helical_dom_sf"/>
</dbReference>
<evidence type="ECO:0000256" key="1">
    <source>
        <dbReference type="ARBA" id="ARBA00004442"/>
    </source>
</evidence>
<dbReference type="AlphaFoldDB" id="A0A0B8T3X9"/>
<reference evidence="8 9" key="2">
    <citation type="journal article" date="2015" name="PLoS ONE">
        <title>Whole-Genome Optical Mapping and Finished Genome Sequence of Sphingobacterium deserti sp. nov., a New Species Isolated from the Western Desert of China.</title>
        <authorList>
            <person name="Teng C."/>
            <person name="Zhou Z."/>
            <person name="Molnar I."/>
            <person name="Li X."/>
            <person name="Tang R."/>
            <person name="Chen M."/>
            <person name="Wang L."/>
            <person name="Su S."/>
            <person name="Zhang W."/>
            <person name="Lin M."/>
        </authorList>
    </citation>
    <scope>NUCLEOTIDE SEQUENCE [LARGE SCALE GENOMIC DNA]</scope>
    <source>
        <strain evidence="9">ACCC05744</strain>
    </source>
</reference>
<dbReference type="Pfam" id="PF07980">
    <property type="entry name" value="SusD_RagB"/>
    <property type="match status" value="1"/>
</dbReference>
<dbReference type="InterPro" id="IPR012944">
    <property type="entry name" value="SusD_RagB_dom"/>
</dbReference>
<comment type="similarity">
    <text evidence="2">Belongs to the SusD family.</text>
</comment>
<feature type="domain" description="SusD-like N-terminal" evidence="7">
    <location>
        <begin position="24"/>
        <end position="227"/>
    </location>
</feature>
<proteinExistence type="inferred from homology"/>
<evidence type="ECO:0000313" key="9">
    <source>
        <dbReference type="Proteomes" id="UP000031802"/>
    </source>
</evidence>
<dbReference type="PATRIC" id="fig|1229276.3.peg.2214"/>
<evidence type="ECO:0000256" key="5">
    <source>
        <dbReference type="ARBA" id="ARBA00023237"/>
    </source>
</evidence>
<dbReference type="STRING" id="1229276.DI53_2152"/>
<comment type="subcellular location">
    <subcellularLocation>
        <location evidence="1">Cell outer membrane</location>
    </subcellularLocation>
</comment>
<dbReference type="SUPFAM" id="SSF48452">
    <property type="entry name" value="TPR-like"/>
    <property type="match status" value="1"/>
</dbReference>
<sequence>MKINTIIYFFSALIAGATFSSCEKYLDQNPDMRTEINSVDKVAQLVTSAYPSYNYLAMAETYSDNVNDKGPTVGHNNDPFVSLYSWNDLKDDGNNTPTQYWNGVYSGIAAANQALEAIEMQDLGTDVLPYKGEALLARAYGHFMLVTFFAKAYVPGGANDSPGIPYVTSPETVALAKYDRGTVASVYEQIERDLVEGLPLLRGGEWKVPKYHFTHSAASAFAARFYLFKGEFDKVIQHANNVFEGGDFTGNLRPANTTFRNYTLAEFNQELTMANKNYNLLLSETYSVYQRSNSSGTARYGFGTEKYSGIYNATTVAGAPFYNKGVRWSDNNYTVYIFKEYFHYSNVQAQIGFPYIMQPLFLADEALMNRAEAAIETGDFAAALRDLNLFASVRITNYNAQTHAVTLEKARTFFNEANDKEALIKTVLQFKQIGFMGEGLRWFDILRKRIPVIHNHIDAAGVETFQTLSADDNRRMFQIPQEATIAGIELNPR</sequence>
<name>A0A0B8T3X9_9SPHI</name>
<organism evidence="8 9">
    <name type="scientific">Sphingobacterium deserti</name>
    <dbReference type="NCBI Taxonomy" id="1229276"/>
    <lineage>
        <taxon>Bacteria</taxon>
        <taxon>Pseudomonadati</taxon>
        <taxon>Bacteroidota</taxon>
        <taxon>Sphingobacteriia</taxon>
        <taxon>Sphingobacteriales</taxon>
        <taxon>Sphingobacteriaceae</taxon>
        <taxon>Sphingobacterium</taxon>
    </lineage>
</organism>
<dbReference type="Pfam" id="PF14322">
    <property type="entry name" value="SusD-like_3"/>
    <property type="match status" value="1"/>
</dbReference>
<accession>A0A0B8T3X9</accession>
<dbReference type="Proteomes" id="UP000031802">
    <property type="component" value="Unassembled WGS sequence"/>
</dbReference>
<evidence type="ECO:0000256" key="4">
    <source>
        <dbReference type="ARBA" id="ARBA00023136"/>
    </source>
</evidence>
<dbReference type="Gene3D" id="1.25.40.390">
    <property type="match status" value="1"/>
</dbReference>
<dbReference type="PROSITE" id="PS51257">
    <property type="entry name" value="PROKAR_LIPOPROTEIN"/>
    <property type="match status" value="1"/>
</dbReference>
<keyword evidence="9" id="KW-1185">Reference proteome</keyword>
<feature type="domain" description="RagB/SusD" evidence="6">
    <location>
        <begin position="330"/>
        <end position="448"/>
    </location>
</feature>
<gene>
    <name evidence="8" type="ORF">DI53_2152</name>
</gene>
<keyword evidence="3" id="KW-0732">Signal</keyword>
<evidence type="ECO:0008006" key="10">
    <source>
        <dbReference type="Google" id="ProtNLM"/>
    </source>
</evidence>
<dbReference type="eggNOG" id="COG0388">
    <property type="taxonomic scope" value="Bacteria"/>
</dbReference>
<dbReference type="InterPro" id="IPR033985">
    <property type="entry name" value="SusD-like_N"/>
</dbReference>
<keyword evidence="5" id="KW-0998">Cell outer membrane</keyword>
<dbReference type="GO" id="GO:0009279">
    <property type="term" value="C:cell outer membrane"/>
    <property type="evidence" value="ECO:0007669"/>
    <property type="project" value="UniProtKB-SubCell"/>
</dbReference>
<dbReference type="RefSeq" id="WP_037498828.1">
    <property type="nucleotide sequence ID" value="NZ_JJMU01000032.1"/>
</dbReference>
<evidence type="ECO:0000313" key="8">
    <source>
        <dbReference type="EMBL" id="KGE13958.1"/>
    </source>
</evidence>
<reference evidence="9" key="1">
    <citation type="submission" date="2014-04" db="EMBL/GenBank/DDBJ databases">
        <title>Whole-Genome optical mapping and complete genome sequence of Sphingobacterium deserti sp. nov., a new spaces isolated from desert in the west of China.</title>
        <authorList>
            <person name="Teng C."/>
            <person name="Zhou Z."/>
            <person name="Li X."/>
            <person name="Chen M."/>
            <person name="Lin M."/>
            <person name="Wang L."/>
            <person name="Su S."/>
            <person name="Zhang C."/>
            <person name="Zhang W."/>
        </authorList>
    </citation>
    <scope>NUCLEOTIDE SEQUENCE [LARGE SCALE GENOMIC DNA]</scope>
    <source>
        <strain evidence="9">ACCC05744</strain>
    </source>
</reference>
<comment type="caution">
    <text evidence="8">The sequence shown here is derived from an EMBL/GenBank/DDBJ whole genome shotgun (WGS) entry which is preliminary data.</text>
</comment>
<keyword evidence="4" id="KW-0472">Membrane</keyword>
<evidence type="ECO:0000256" key="2">
    <source>
        <dbReference type="ARBA" id="ARBA00006275"/>
    </source>
</evidence>
<dbReference type="OrthoDB" id="1147023at2"/>
<evidence type="ECO:0000259" key="7">
    <source>
        <dbReference type="Pfam" id="PF14322"/>
    </source>
</evidence>
<evidence type="ECO:0000259" key="6">
    <source>
        <dbReference type="Pfam" id="PF07980"/>
    </source>
</evidence>
<evidence type="ECO:0000256" key="3">
    <source>
        <dbReference type="ARBA" id="ARBA00022729"/>
    </source>
</evidence>
<protein>
    <recommendedName>
        <fullName evidence="10">RagB/SusD domain-containing protein</fullName>
    </recommendedName>
</protein>